<dbReference type="PATRIC" id="fig|2162.10.peg.699"/>
<dbReference type="AlphaFoldDB" id="A0A090JYL3"/>
<dbReference type="Proteomes" id="UP000606900">
    <property type="component" value="Unassembled WGS sequence"/>
</dbReference>
<reference evidence="6" key="1">
    <citation type="submission" date="2013-12" db="EMBL/GenBank/DDBJ databases">
        <title>The complete genome sequence of Methanobacterium sp. BRM9.</title>
        <authorList>
            <consortium name="Pastoral Greenhouse Gas Research Consortium"/>
            <person name="Kelly W.J."/>
            <person name="Leahy S.C."/>
            <person name="Perry R."/>
            <person name="Li D."/>
            <person name="Altermann E."/>
            <person name="Lambie S.C."/>
            <person name="Attwood G.T."/>
        </authorList>
    </citation>
    <scope>NUCLEOTIDE SEQUENCE [LARGE SCALE GENOMIC DNA]</scope>
    <source>
        <strain evidence="6">BRM9</strain>
    </source>
</reference>
<dbReference type="KEGG" id="mfc:BRM9_1637"/>
<dbReference type="PANTHER" id="PTHR11496:SF102">
    <property type="entry name" value="ALCOHOL DEHYDROGENASE 4"/>
    <property type="match status" value="1"/>
</dbReference>
<keyword evidence="3" id="KW-0520">NAD</keyword>
<evidence type="ECO:0000256" key="3">
    <source>
        <dbReference type="ARBA" id="ARBA00023027"/>
    </source>
</evidence>
<dbReference type="EMBL" id="CP006933">
    <property type="protein sequence ID" value="AIS32449.1"/>
    <property type="molecule type" value="Genomic_DNA"/>
</dbReference>
<dbReference type="KEGG" id="mfi:DSM1535_2332"/>
<dbReference type="EMBL" id="JADIIL010000007">
    <property type="protein sequence ID" value="MBF4474117.1"/>
    <property type="molecule type" value="Genomic_DNA"/>
</dbReference>
<dbReference type="SUPFAM" id="SSF56796">
    <property type="entry name" value="Dehydroquinate synthase-like"/>
    <property type="match status" value="1"/>
</dbReference>
<keyword evidence="10" id="KW-1185">Reference proteome</keyword>
<sequence>MSNIVELRKFVAPEFIFGSGARLLVGRYAKNFGARKVLIVTDPEILAMGLVDPVLDALKAEGIDYEIYSNIKPNPTAHQVMEGAEFYLNNNCNFIVAVGGGSPMDCAKAIGIVSSNRREVHEFEGVDKVAIPSAPLICIPTTAGSAADVSQFAIITDSERKLKMAIVSKTVVPDVALIDPETTLTMDKSLTIATGFDVLSHAIEAYVSNASSPITDLHALEAIRLVVSNLIPTINDLGNIELRGKMMLSSLNAGLAFSNASLGLVHAMAHSLGGLLDLSHGECNALLLDRVVEFNFEAESEKYKEIARAFRLEVDGLKDEDVKMALTKGIRDLKDKAHVNYSLKHVGVRGEDIPELARKAMNDACIITNPKRPSQSDVEEIFKNAL</sequence>
<evidence type="ECO:0000313" key="6">
    <source>
        <dbReference type="EMBL" id="AIS32449.1"/>
    </source>
</evidence>
<reference evidence="8" key="3">
    <citation type="submission" date="2014-09" db="EMBL/GenBank/DDBJ databases">
        <authorList>
            <person name="Bishop-Lilly K.A."/>
            <person name="Broomall S.M."/>
            <person name="Chain P.S."/>
            <person name="Chertkov O."/>
            <person name="Coyne S.R."/>
            <person name="Daligault H.E."/>
            <person name="Davenport K.W."/>
            <person name="Erkkila T."/>
            <person name="Frey K.G."/>
            <person name="Gibbons H.S."/>
            <person name="Gu W."/>
            <person name="Jaissle J."/>
            <person name="Johnson S.L."/>
            <person name="Koroleva G.I."/>
            <person name="Ladner J.T."/>
            <person name="Lo C.-C."/>
            <person name="Minogue T.D."/>
            <person name="Munk C."/>
            <person name="Palacios G.F."/>
            <person name="Redden C.L."/>
            <person name="Rosenzweig C.N."/>
            <person name="Scholz M.B."/>
            <person name="Teshima H."/>
            <person name="Xu Y."/>
        </authorList>
    </citation>
    <scope>NUCLEOTIDE SEQUENCE</scope>
    <source>
        <strain evidence="8">Mb9</strain>
    </source>
</reference>
<dbReference type="Proteomes" id="UP000029661">
    <property type="component" value="Chromosome"/>
</dbReference>
<evidence type="ECO:0000313" key="8">
    <source>
        <dbReference type="EMBL" id="CEL24315.1"/>
    </source>
</evidence>
<dbReference type="FunFam" id="3.40.50.1970:FF:000003">
    <property type="entry name" value="Alcohol dehydrogenase, iron-containing"/>
    <property type="match status" value="1"/>
</dbReference>
<evidence type="ECO:0000259" key="5">
    <source>
        <dbReference type="Pfam" id="PF25137"/>
    </source>
</evidence>
<feature type="domain" description="Fe-containing alcohol dehydrogenase-like C-terminal" evidence="5">
    <location>
        <begin position="191"/>
        <end position="385"/>
    </location>
</feature>
<dbReference type="PANTHER" id="PTHR11496">
    <property type="entry name" value="ALCOHOL DEHYDROGENASE"/>
    <property type="match status" value="1"/>
</dbReference>
<evidence type="ECO:0000313" key="9">
    <source>
        <dbReference type="EMBL" id="MBF4474117.1"/>
    </source>
</evidence>
<dbReference type="InterPro" id="IPR056798">
    <property type="entry name" value="ADH_Fe_C"/>
</dbReference>
<evidence type="ECO:0000313" key="10">
    <source>
        <dbReference type="Proteomes" id="UP000062768"/>
    </source>
</evidence>
<dbReference type="GO" id="GO:0046872">
    <property type="term" value="F:metal ion binding"/>
    <property type="evidence" value="ECO:0007669"/>
    <property type="project" value="InterPro"/>
</dbReference>
<evidence type="ECO:0000256" key="1">
    <source>
        <dbReference type="ARBA" id="ARBA00007358"/>
    </source>
</evidence>
<evidence type="ECO:0000256" key="2">
    <source>
        <dbReference type="ARBA" id="ARBA00023002"/>
    </source>
</evidence>
<dbReference type="GO" id="GO:0004022">
    <property type="term" value="F:alcohol dehydrogenase (NAD+) activity"/>
    <property type="evidence" value="ECO:0007669"/>
    <property type="project" value="TreeGrafter"/>
</dbReference>
<dbReference type="Pfam" id="PF00465">
    <property type="entry name" value="Fe-ADH"/>
    <property type="match status" value="1"/>
</dbReference>
<dbReference type="InterPro" id="IPR001670">
    <property type="entry name" value="ADH_Fe/GldA"/>
</dbReference>
<dbReference type="CDD" id="cd17814">
    <property type="entry name" value="Fe-ADH-like"/>
    <property type="match status" value="1"/>
</dbReference>
<reference evidence="7" key="2">
    <citation type="submission" date="2014-08" db="EMBL/GenBank/DDBJ databases">
        <authorList>
            <person name="Wibberg D."/>
        </authorList>
    </citation>
    <scope>NUCLEOTIDE SEQUENCE</scope>
</reference>
<keyword evidence="2" id="KW-0560">Oxidoreductase</keyword>
<dbReference type="InterPro" id="IPR018211">
    <property type="entry name" value="ADH_Fe_CS"/>
</dbReference>
<dbReference type="EMBL" id="LN734822">
    <property type="protein sequence ID" value="CEL24315.1"/>
    <property type="molecule type" value="Genomic_DNA"/>
</dbReference>
<dbReference type="Proteomes" id="UP000062768">
    <property type="component" value="Chromosome I"/>
</dbReference>
<protein>
    <submittedName>
        <fullName evidence="7">Iron-containing alcohol dehydrogenase</fullName>
    </submittedName>
</protein>
<accession>A0A090JYL3</accession>
<comment type="similarity">
    <text evidence="1">Belongs to the iron-containing alcohol dehydrogenase family.</text>
</comment>
<proteinExistence type="inferred from homology"/>
<dbReference type="InterPro" id="IPR039697">
    <property type="entry name" value="Alcohol_dehydrogenase_Fe"/>
</dbReference>
<reference evidence="9" key="4">
    <citation type="submission" date="2020-10" db="EMBL/GenBank/DDBJ databases">
        <title>Dehalococcoides mccartyi of a TCE/Cr reducing biochatode.</title>
        <authorList>
            <person name="Matturro B."/>
        </authorList>
    </citation>
    <scope>NUCLEOTIDE SEQUENCE</scope>
    <source>
        <strain evidence="9">Bin2</strain>
    </source>
</reference>
<dbReference type="EMBL" id="LN515531">
    <property type="protein sequence ID" value="CEA14713.1"/>
    <property type="molecule type" value="Genomic_DNA"/>
</dbReference>
<dbReference type="NCBIfam" id="NF041833">
    <property type="entry name" value="Fe_ADH_ErcA"/>
    <property type="match status" value="1"/>
</dbReference>
<dbReference type="Gene3D" id="3.40.50.1970">
    <property type="match status" value="1"/>
</dbReference>
<organism evidence="7">
    <name type="scientific">Methanobacterium formicicum</name>
    <dbReference type="NCBI Taxonomy" id="2162"/>
    <lineage>
        <taxon>Archaea</taxon>
        <taxon>Methanobacteriati</taxon>
        <taxon>Methanobacteriota</taxon>
        <taxon>Methanomada group</taxon>
        <taxon>Methanobacteria</taxon>
        <taxon>Methanobacteriales</taxon>
        <taxon>Methanobacteriaceae</taxon>
        <taxon>Methanobacterium</taxon>
    </lineage>
</organism>
<dbReference type="STRING" id="2162.BRM9_1637"/>
<dbReference type="PROSITE" id="PS00060">
    <property type="entry name" value="ADH_IRON_2"/>
    <property type="match status" value="1"/>
</dbReference>
<dbReference type="Gene3D" id="1.20.1090.10">
    <property type="entry name" value="Dehydroquinate synthase-like - alpha domain"/>
    <property type="match status" value="1"/>
</dbReference>
<dbReference type="Pfam" id="PF25137">
    <property type="entry name" value="ADH_Fe_C"/>
    <property type="match status" value="1"/>
</dbReference>
<feature type="domain" description="Alcohol dehydrogenase iron-type/glycerol dehydrogenase GldA" evidence="4">
    <location>
        <begin position="14"/>
        <end position="180"/>
    </location>
</feature>
<dbReference type="OrthoDB" id="57329at2157"/>
<evidence type="ECO:0000313" key="7">
    <source>
        <dbReference type="EMBL" id="CEA14713.1"/>
    </source>
</evidence>
<dbReference type="GeneID" id="26738928"/>
<dbReference type="FunFam" id="1.20.1090.10:FF:000001">
    <property type="entry name" value="Aldehyde-alcohol dehydrogenase"/>
    <property type="match status" value="1"/>
</dbReference>
<evidence type="ECO:0000259" key="4">
    <source>
        <dbReference type="Pfam" id="PF00465"/>
    </source>
</evidence>
<dbReference type="RefSeq" id="WP_048073652.1">
    <property type="nucleotide sequence ID" value="NZ_CALCVY010000056.1"/>
</dbReference>
<gene>
    <name evidence="6" type="ORF">BRM9_1637</name>
    <name evidence="7" type="ORF">DSM1535_2332</name>
    <name evidence="9" type="ORF">ISP06_01415</name>
    <name evidence="8" type="ORF">MB9_0671</name>
</gene>
<name>A0A090JYL3_METFO</name>